<evidence type="ECO:0000256" key="5">
    <source>
        <dbReference type="SAM" id="MobiDB-lite"/>
    </source>
</evidence>
<dbReference type="PANTHER" id="PTHR10279">
    <property type="entry name" value="ORNITHINE DECARBOXYLASE ANTIZYME"/>
    <property type="match status" value="1"/>
</dbReference>
<evidence type="ECO:0000256" key="3">
    <source>
        <dbReference type="ARBA" id="ARBA00017712"/>
    </source>
</evidence>
<dbReference type="Pfam" id="PF02100">
    <property type="entry name" value="ODC_AZ"/>
    <property type="match status" value="1"/>
</dbReference>
<evidence type="ECO:0000256" key="4">
    <source>
        <dbReference type="ARBA" id="ARBA00022758"/>
    </source>
</evidence>
<gene>
    <name evidence="6" type="ORF">GWI33_016459</name>
</gene>
<name>A0A834IB31_RHYFE</name>
<dbReference type="GO" id="GO:0005634">
    <property type="term" value="C:nucleus"/>
    <property type="evidence" value="ECO:0007669"/>
    <property type="project" value="TreeGrafter"/>
</dbReference>
<dbReference type="GO" id="GO:0075523">
    <property type="term" value="P:viral translational frameshifting"/>
    <property type="evidence" value="ECO:0007669"/>
    <property type="project" value="UniProtKB-KW"/>
</dbReference>
<dbReference type="Gene3D" id="3.40.630.60">
    <property type="match status" value="1"/>
</dbReference>
<comment type="caution">
    <text evidence="6">The sequence shown here is derived from an EMBL/GenBank/DDBJ whole genome shotgun (WGS) entry which is preliminary data.</text>
</comment>
<dbReference type="InterPro" id="IPR038581">
    <property type="entry name" value="ODC_AZ_sf"/>
</dbReference>
<dbReference type="SUPFAM" id="SSF55729">
    <property type="entry name" value="Acyl-CoA N-acyltransferases (Nat)"/>
    <property type="match status" value="1"/>
</dbReference>
<comment type="similarity">
    <text evidence="1">Belongs to the ODC antizyme family.</text>
</comment>
<accession>A0A834IB31</accession>
<protein>
    <recommendedName>
        <fullName evidence="3">Ornithine decarboxylase antizyme</fullName>
    </recommendedName>
</protein>
<evidence type="ECO:0000313" key="7">
    <source>
        <dbReference type="Proteomes" id="UP000625711"/>
    </source>
</evidence>
<reference evidence="6" key="1">
    <citation type="submission" date="2020-08" db="EMBL/GenBank/DDBJ databases">
        <title>Genome sequencing and assembly of the red palm weevil Rhynchophorus ferrugineus.</title>
        <authorList>
            <person name="Dias G.B."/>
            <person name="Bergman C.M."/>
            <person name="Manee M."/>
        </authorList>
    </citation>
    <scope>NUCLEOTIDE SEQUENCE</scope>
    <source>
        <strain evidence="6">AA-2017</strain>
        <tissue evidence="6">Whole larva</tissue>
    </source>
</reference>
<dbReference type="AlphaFoldDB" id="A0A834IB31"/>
<dbReference type="Proteomes" id="UP000625711">
    <property type="component" value="Unassembled WGS sequence"/>
</dbReference>
<feature type="region of interest" description="Disordered" evidence="5">
    <location>
        <begin position="27"/>
        <end position="56"/>
    </location>
</feature>
<evidence type="ECO:0000256" key="2">
    <source>
        <dbReference type="ARBA" id="ARBA00011836"/>
    </source>
</evidence>
<evidence type="ECO:0000313" key="6">
    <source>
        <dbReference type="EMBL" id="KAF7270567.1"/>
    </source>
</evidence>
<proteinExistence type="inferred from homology"/>
<dbReference type="EMBL" id="JAACXV010014079">
    <property type="protein sequence ID" value="KAF7270567.1"/>
    <property type="molecule type" value="Genomic_DNA"/>
</dbReference>
<organism evidence="6 7">
    <name type="scientific">Rhynchophorus ferrugineus</name>
    <name type="common">Red palm weevil</name>
    <name type="synonym">Curculio ferrugineus</name>
    <dbReference type="NCBI Taxonomy" id="354439"/>
    <lineage>
        <taxon>Eukaryota</taxon>
        <taxon>Metazoa</taxon>
        <taxon>Ecdysozoa</taxon>
        <taxon>Arthropoda</taxon>
        <taxon>Hexapoda</taxon>
        <taxon>Insecta</taxon>
        <taxon>Pterygota</taxon>
        <taxon>Neoptera</taxon>
        <taxon>Endopterygota</taxon>
        <taxon>Coleoptera</taxon>
        <taxon>Polyphaga</taxon>
        <taxon>Cucujiformia</taxon>
        <taxon>Curculionidae</taxon>
        <taxon>Dryophthorinae</taxon>
        <taxon>Rhynchophorus</taxon>
    </lineage>
</organism>
<comment type="subunit">
    <text evidence="2">Interacts with ODC1 and thereby sterically blocks ODC homodimerization.</text>
</comment>
<evidence type="ECO:0000256" key="1">
    <source>
        <dbReference type="ARBA" id="ARBA00008796"/>
    </source>
</evidence>
<keyword evidence="7" id="KW-1185">Reference proteome</keyword>
<dbReference type="GO" id="GO:0045732">
    <property type="term" value="P:positive regulation of protein catabolic process"/>
    <property type="evidence" value="ECO:0007669"/>
    <property type="project" value="TreeGrafter"/>
</dbReference>
<sequence>MPSCINSKNIPSQMSYNQVVSSKSSSIASAASSTSGPPGEDGGPAVATPHPSSAPKRLTFMTVGGSKIAEQPWDAVLKGDILFISPPDRLLEGSKEAFVALLEAAEEQNCNYVMMIIRKNRQGHDELVRSFKFIGFDIMDPRSPLIPASFSTEPITCMLYNVK</sequence>
<keyword evidence="4" id="KW-0688">Ribosomal frameshifting</keyword>
<dbReference type="GO" id="GO:0008073">
    <property type="term" value="F:ornithine decarboxylase inhibitor activity"/>
    <property type="evidence" value="ECO:0007669"/>
    <property type="project" value="InterPro"/>
</dbReference>
<dbReference type="InterPro" id="IPR016181">
    <property type="entry name" value="Acyl_CoA_acyltransferase"/>
</dbReference>
<dbReference type="InterPro" id="IPR002993">
    <property type="entry name" value="ODC_AZ"/>
</dbReference>
<dbReference type="PANTHER" id="PTHR10279:SF10">
    <property type="entry name" value="ORNITHINE DECARBOXYLASE ANTIZYME"/>
    <property type="match status" value="1"/>
</dbReference>
<dbReference type="GO" id="GO:0005737">
    <property type="term" value="C:cytoplasm"/>
    <property type="evidence" value="ECO:0007669"/>
    <property type="project" value="TreeGrafter"/>
</dbReference>
<dbReference type="OrthoDB" id="5959761at2759"/>